<dbReference type="Pfam" id="PF02897">
    <property type="entry name" value="Peptidase_S9_N"/>
    <property type="match status" value="1"/>
</dbReference>
<feature type="domain" description="Peptidase S9 prolyl oligopeptidase catalytic" evidence="5">
    <location>
        <begin position="290"/>
        <end position="473"/>
    </location>
</feature>
<evidence type="ECO:0000256" key="3">
    <source>
        <dbReference type="ARBA" id="ARBA00022801"/>
    </source>
</evidence>
<keyword evidence="3" id="KW-0378">Hydrolase</keyword>
<evidence type="ECO:0000256" key="2">
    <source>
        <dbReference type="ARBA" id="ARBA00016310"/>
    </source>
</evidence>
<evidence type="ECO:0000256" key="4">
    <source>
        <dbReference type="ARBA" id="ARBA00029698"/>
    </source>
</evidence>
<evidence type="ECO:0000313" key="7">
    <source>
        <dbReference type="Ensembl" id="ENSPREP00000016692.1"/>
    </source>
</evidence>
<evidence type="ECO:0000313" key="8">
    <source>
        <dbReference type="Proteomes" id="UP000242638"/>
    </source>
</evidence>
<dbReference type="InterPro" id="IPR051167">
    <property type="entry name" value="Prolyl_oligopep/macrocyclase"/>
</dbReference>
<protein>
    <recommendedName>
        <fullName evidence="2">Prolyl endopeptidase</fullName>
    </recommendedName>
    <alternativeName>
        <fullName evidence="4">Post-proline cleaving enzyme</fullName>
    </alternativeName>
</protein>
<organism evidence="7 8">
    <name type="scientific">Poecilia reticulata</name>
    <name type="common">Guppy</name>
    <name type="synonym">Acanthophacelus reticulatus</name>
    <dbReference type="NCBI Taxonomy" id="8081"/>
    <lineage>
        <taxon>Eukaryota</taxon>
        <taxon>Metazoa</taxon>
        <taxon>Chordata</taxon>
        <taxon>Craniata</taxon>
        <taxon>Vertebrata</taxon>
        <taxon>Euteleostomi</taxon>
        <taxon>Actinopterygii</taxon>
        <taxon>Neopterygii</taxon>
        <taxon>Teleostei</taxon>
        <taxon>Neoteleostei</taxon>
        <taxon>Acanthomorphata</taxon>
        <taxon>Ovalentaria</taxon>
        <taxon>Atherinomorphae</taxon>
        <taxon>Cyprinodontiformes</taxon>
        <taxon>Poeciliidae</taxon>
        <taxon>Poeciliinae</taxon>
        <taxon>Poecilia</taxon>
    </lineage>
</organism>
<dbReference type="GO" id="GO:0006508">
    <property type="term" value="P:proteolysis"/>
    <property type="evidence" value="ECO:0007669"/>
    <property type="project" value="InterPro"/>
</dbReference>
<dbReference type="Pfam" id="PF00326">
    <property type="entry name" value="Peptidase_S9"/>
    <property type="match status" value="1"/>
</dbReference>
<dbReference type="Gene3D" id="3.40.50.1820">
    <property type="entry name" value="alpha/beta hydrolase"/>
    <property type="match status" value="2"/>
</dbReference>
<dbReference type="Proteomes" id="UP000242638">
    <property type="component" value="Unassembled WGS sequence"/>
</dbReference>
<dbReference type="PANTHER" id="PTHR42881:SF4">
    <property type="entry name" value="PROLYL ENDOPEPTIDASE"/>
    <property type="match status" value="1"/>
</dbReference>
<proteinExistence type="inferred from homology"/>
<sequence length="478" mass="53424">MKTWINPDKNLHDDVQQQLLRWLQQVPLGSAEVLLVLLGSLRAADETPVQFPHSFLGPVDVVGLWEVSTPGLLPWVRLVDDFEAQYSYVTSEGSVFTFRSNLDAPRYCLININIQKPDRQNWTTLIPQHEKDVLGFVSCVNQRHLLVNYVHDVKDVLQLFELSSGRLLRDLPLDVGTIAGVSCKKKHSEFFYKFTSFTTPGIIYHCDLSRPDPEPRVFREVEVKGINQDDFLTSQVFYPSKDGTSIPMFLVHARNLERDGTNPVFLYGYGGFENSNRAGSGSQLHLGGVLAQNCFDDFQSAAEFLIRERFTSASRIAINGASNGGLLVAACMIQQPQLFGCAVAEVGVLDMLKFHKFTIGHAWTTDYGCADDPEQFQWLIKYSPLHNLPEAPYSGPPYPAVLLLTADHDDRVVPLHTLKFCAALQRGVGGSPQQRQPLLLRVDTRSGHGAGKPTAKAILEDTHIFAFVAETLKLDWKD</sequence>
<evidence type="ECO:0000259" key="6">
    <source>
        <dbReference type="Pfam" id="PF02897"/>
    </source>
</evidence>
<comment type="similarity">
    <text evidence="1">Belongs to the peptidase S9A family.</text>
</comment>
<dbReference type="GO" id="GO:0004252">
    <property type="term" value="F:serine-type endopeptidase activity"/>
    <property type="evidence" value="ECO:0007669"/>
    <property type="project" value="InterPro"/>
</dbReference>
<dbReference type="Bgee" id="ENSPREG00000010494">
    <property type="expression patterns" value="Expressed in caudal fin and 1 other cell type or tissue"/>
</dbReference>
<dbReference type="Gene3D" id="2.130.10.120">
    <property type="entry name" value="Prolyl oligopeptidase, N-terminal domain"/>
    <property type="match status" value="1"/>
</dbReference>
<dbReference type="GO" id="GO:0005829">
    <property type="term" value="C:cytosol"/>
    <property type="evidence" value="ECO:0007669"/>
    <property type="project" value="TreeGrafter"/>
</dbReference>
<dbReference type="AlphaFoldDB" id="A0A3P9P4C9"/>
<dbReference type="InterPro" id="IPR023302">
    <property type="entry name" value="Pept_S9A_N"/>
</dbReference>
<reference evidence="8" key="1">
    <citation type="submission" date="2013-11" db="EMBL/GenBank/DDBJ databases">
        <title>The genomic landscape of the Guanapo guppy.</title>
        <authorList>
            <person name="Kuenstner A."/>
            <person name="Dreyer C."/>
        </authorList>
    </citation>
    <scope>NUCLEOTIDE SEQUENCE</scope>
    <source>
        <strain evidence="8">Guanapo</strain>
    </source>
</reference>
<dbReference type="InterPro" id="IPR002471">
    <property type="entry name" value="Pept_S9_AS"/>
</dbReference>
<dbReference type="InterPro" id="IPR001375">
    <property type="entry name" value="Peptidase_S9_cat"/>
</dbReference>
<dbReference type="InterPro" id="IPR029058">
    <property type="entry name" value="AB_hydrolase_fold"/>
</dbReference>
<dbReference type="GeneTree" id="ENSGT00530000063426"/>
<evidence type="ECO:0000259" key="5">
    <source>
        <dbReference type="Pfam" id="PF00326"/>
    </source>
</evidence>
<dbReference type="GO" id="GO:0070012">
    <property type="term" value="F:oligopeptidase activity"/>
    <property type="evidence" value="ECO:0007669"/>
    <property type="project" value="TreeGrafter"/>
</dbReference>
<feature type="domain" description="Peptidase S9A N-terminal" evidence="6">
    <location>
        <begin position="74"/>
        <end position="218"/>
    </location>
</feature>
<dbReference type="SUPFAM" id="SSF53474">
    <property type="entry name" value="alpha/beta-Hydrolases"/>
    <property type="match status" value="1"/>
</dbReference>
<dbReference type="PROSITE" id="PS00708">
    <property type="entry name" value="PRO_ENDOPEP_SER"/>
    <property type="match status" value="1"/>
</dbReference>
<name>A0A3P9P4C9_POERE</name>
<dbReference type="PANTHER" id="PTHR42881">
    <property type="entry name" value="PROLYL ENDOPEPTIDASE"/>
    <property type="match status" value="1"/>
</dbReference>
<evidence type="ECO:0000256" key="1">
    <source>
        <dbReference type="ARBA" id="ARBA00005228"/>
    </source>
</evidence>
<reference evidence="7" key="3">
    <citation type="submission" date="2025-09" db="UniProtKB">
        <authorList>
            <consortium name="Ensembl"/>
        </authorList>
    </citation>
    <scope>IDENTIFICATION</scope>
    <source>
        <strain evidence="7">Guanapo</strain>
    </source>
</reference>
<reference evidence="7" key="2">
    <citation type="submission" date="2025-08" db="UniProtKB">
        <authorList>
            <consortium name="Ensembl"/>
        </authorList>
    </citation>
    <scope>IDENTIFICATION</scope>
    <source>
        <strain evidence="7">Guanapo</strain>
    </source>
</reference>
<dbReference type="Ensembl" id="ENSPRET00000016872.1">
    <property type="protein sequence ID" value="ENSPREP00000016692.1"/>
    <property type="gene ID" value="ENSPREG00000010494.1"/>
</dbReference>
<keyword evidence="8" id="KW-1185">Reference proteome</keyword>
<dbReference type="SUPFAM" id="SSF50993">
    <property type="entry name" value="Peptidase/esterase 'gauge' domain"/>
    <property type="match status" value="1"/>
</dbReference>
<accession>A0A3P9P4C9</accession>